<comment type="similarity">
    <text evidence="2 9">Belongs to the CCC1 family.</text>
</comment>
<keyword evidence="6 9" id="KW-1133">Transmembrane helix</keyword>
<evidence type="ECO:0000313" key="11">
    <source>
        <dbReference type="Proteomes" id="UP001314170"/>
    </source>
</evidence>
<dbReference type="GO" id="GO:0046872">
    <property type="term" value="F:metal ion binding"/>
    <property type="evidence" value="ECO:0007669"/>
    <property type="project" value="UniProtKB-UniRule"/>
</dbReference>
<evidence type="ECO:0000313" key="10">
    <source>
        <dbReference type="EMBL" id="CAK7326833.1"/>
    </source>
</evidence>
<organism evidence="10 11">
    <name type="scientific">Dovyalis caffra</name>
    <dbReference type="NCBI Taxonomy" id="77055"/>
    <lineage>
        <taxon>Eukaryota</taxon>
        <taxon>Viridiplantae</taxon>
        <taxon>Streptophyta</taxon>
        <taxon>Embryophyta</taxon>
        <taxon>Tracheophyta</taxon>
        <taxon>Spermatophyta</taxon>
        <taxon>Magnoliopsida</taxon>
        <taxon>eudicotyledons</taxon>
        <taxon>Gunneridae</taxon>
        <taxon>Pentapetalae</taxon>
        <taxon>rosids</taxon>
        <taxon>fabids</taxon>
        <taxon>Malpighiales</taxon>
        <taxon>Salicaceae</taxon>
        <taxon>Flacourtieae</taxon>
        <taxon>Dovyalis</taxon>
    </lineage>
</organism>
<feature type="transmembrane region" description="Helical" evidence="9">
    <location>
        <begin position="178"/>
        <end position="199"/>
    </location>
</feature>
<evidence type="ECO:0000256" key="5">
    <source>
        <dbReference type="ARBA" id="ARBA00022692"/>
    </source>
</evidence>
<accession>A0AAV1QYT4</accession>
<proteinExistence type="inferred from homology"/>
<dbReference type="GO" id="GO:0030026">
    <property type="term" value="P:intracellular manganese ion homeostasis"/>
    <property type="evidence" value="ECO:0007669"/>
    <property type="project" value="InterPro"/>
</dbReference>
<evidence type="ECO:0000256" key="4">
    <source>
        <dbReference type="ARBA" id="ARBA00022554"/>
    </source>
</evidence>
<keyword evidence="7 9" id="KW-0472">Membrane</keyword>
<keyword evidence="9" id="KW-0479">Metal-binding</keyword>
<comment type="caution">
    <text evidence="10">The sequence shown here is derived from an EMBL/GenBank/DDBJ whole genome shotgun (WGS) entry which is preliminary data.</text>
</comment>
<evidence type="ECO:0000256" key="1">
    <source>
        <dbReference type="ARBA" id="ARBA00004128"/>
    </source>
</evidence>
<comment type="catalytic activity">
    <reaction evidence="8">
        <text>Fe(2+)(in) = Fe(2+)(out)</text>
        <dbReference type="Rhea" id="RHEA:28486"/>
        <dbReference type="ChEBI" id="CHEBI:29033"/>
    </reaction>
    <physiologicalReaction direction="left-to-right" evidence="8">
        <dbReference type="Rhea" id="RHEA:28487"/>
    </physiologicalReaction>
</comment>
<evidence type="ECO:0000256" key="7">
    <source>
        <dbReference type="ARBA" id="ARBA00023136"/>
    </source>
</evidence>
<comment type="subunit">
    <text evidence="9">Homodimer.</text>
</comment>
<keyword evidence="5 9" id="KW-0812">Transmembrane</keyword>
<comment type="caution">
    <text evidence="9">Lacks conserved residue(s) required for the propagation of feature annotation.</text>
</comment>
<keyword evidence="9" id="KW-0813">Transport</keyword>
<dbReference type="AlphaFoldDB" id="A0AAV1QYT4"/>
<dbReference type="GO" id="GO:0140315">
    <property type="term" value="F:iron ion sequestering activity"/>
    <property type="evidence" value="ECO:0007669"/>
    <property type="project" value="UniProtKB-UniRule"/>
</dbReference>
<comment type="domain">
    <text evidence="9">The cytoplasmic metal binding domain (MBD) is located between transmembrane 2 (TM2) and transmembrane 3 (TM3).</text>
</comment>
<dbReference type="Pfam" id="PF01988">
    <property type="entry name" value="VIT1"/>
    <property type="match status" value="1"/>
</dbReference>
<dbReference type="PANTHER" id="PTHR31851">
    <property type="entry name" value="FE(2+)/MN(2+) TRANSPORTER PCL1"/>
    <property type="match status" value="1"/>
</dbReference>
<evidence type="ECO:0000256" key="6">
    <source>
        <dbReference type="ARBA" id="ARBA00022989"/>
    </source>
</evidence>
<keyword evidence="3" id="KW-0408">Iron</keyword>
<sequence length="259" mass="27338">MATLTQGINLEPEKQTLLNQHKEKHFTAGEVVRDIIIGVSDGLTVPFALAAGLSGANATSSIVLTAGIAEVAAGAISMGLGGYLAAKSEADHYARELKREQEEIISVPDTARVNGYCLGQNAEAAEVAEILAQYGIEPHEYGPVVSALRKKPQAWLDFMMKFELGLDKPDPRRALHSALTIAIAYILGGLVPLIPYMFIPRAQDAVIASVILTLAALLIFGFAKGYFTGSKPFKNALQTALIGAIASAAAFGLAKAVHP</sequence>
<keyword evidence="4 9" id="KW-0926">Vacuole</keyword>
<keyword evidence="11" id="KW-1185">Reference proteome</keyword>
<keyword evidence="9" id="KW-0406">Ion transport</keyword>
<comment type="subcellular location">
    <subcellularLocation>
        <location evidence="1 9">Vacuole membrane</location>
        <topology evidence="1 9">Multi-pass membrane protein</topology>
    </subcellularLocation>
</comment>
<evidence type="ECO:0000256" key="3">
    <source>
        <dbReference type="ARBA" id="ARBA00022496"/>
    </source>
</evidence>
<reference evidence="10 11" key="1">
    <citation type="submission" date="2024-01" db="EMBL/GenBank/DDBJ databases">
        <authorList>
            <person name="Waweru B."/>
        </authorList>
    </citation>
    <scope>NUCLEOTIDE SEQUENCE [LARGE SCALE GENOMIC DNA]</scope>
</reference>
<comment type="function">
    <text evidence="9">Vacuolar Fe(2+) uptake transporter.</text>
</comment>
<dbReference type="GO" id="GO:0005381">
    <property type="term" value="F:iron ion transmembrane transporter activity"/>
    <property type="evidence" value="ECO:0007669"/>
    <property type="project" value="UniProtKB-UniRule"/>
</dbReference>
<dbReference type="CDD" id="cd02435">
    <property type="entry name" value="CCC1"/>
    <property type="match status" value="1"/>
</dbReference>
<feature type="transmembrane region" description="Helical" evidence="9">
    <location>
        <begin position="205"/>
        <end position="223"/>
    </location>
</feature>
<dbReference type="InterPro" id="IPR008217">
    <property type="entry name" value="Ccc1_fam"/>
</dbReference>
<dbReference type="EMBL" id="CAWUPB010000851">
    <property type="protein sequence ID" value="CAK7326833.1"/>
    <property type="molecule type" value="Genomic_DNA"/>
</dbReference>
<dbReference type="GO" id="GO:0005384">
    <property type="term" value="F:manganese ion transmembrane transporter activity"/>
    <property type="evidence" value="ECO:0007669"/>
    <property type="project" value="InterPro"/>
</dbReference>
<dbReference type="Proteomes" id="UP001314170">
    <property type="component" value="Unassembled WGS sequence"/>
</dbReference>
<name>A0AAV1QYT4_9ROSI</name>
<keyword evidence="3" id="KW-0410">Iron transport</keyword>
<evidence type="ECO:0000256" key="2">
    <source>
        <dbReference type="ARBA" id="ARBA00007049"/>
    </source>
</evidence>
<evidence type="ECO:0000256" key="9">
    <source>
        <dbReference type="RuleBase" id="RU369115"/>
    </source>
</evidence>
<evidence type="ECO:0000256" key="8">
    <source>
        <dbReference type="ARBA" id="ARBA00044464"/>
    </source>
</evidence>
<dbReference type="GO" id="GO:0005774">
    <property type="term" value="C:vacuolar membrane"/>
    <property type="evidence" value="ECO:0007669"/>
    <property type="project" value="UniProtKB-SubCell"/>
</dbReference>
<protein>
    <recommendedName>
        <fullName evidence="9">Vacuolar iron transporter</fullName>
        <shortName evidence="9">VIT</shortName>
    </recommendedName>
</protein>
<gene>
    <name evidence="10" type="ORF">DCAF_LOCUS4539</name>
</gene>
<feature type="transmembrane region" description="Helical" evidence="9">
    <location>
        <begin position="235"/>
        <end position="254"/>
    </location>
</feature>